<name>A0ABS2JS39_9GAMM</name>
<dbReference type="RefSeq" id="WP_204636306.1">
    <property type="nucleotide sequence ID" value="NZ_JADIKC010000005.1"/>
</dbReference>
<dbReference type="Proteomes" id="UP001430065">
    <property type="component" value="Unassembled WGS sequence"/>
</dbReference>
<accession>A0ABS2JS39</accession>
<organism evidence="1 2">
    <name type="scientific">Dyella kyungheensis</name>
    <dbReference type="NCBI Taxonomy" id="1242174"/>
    <lineage>
        <taxon>Bacteria</taxon>
        <taxon>Pseudomonadati</taxon>
        <taxon>Pseudomonadota</taxon>
        <taxon>Gammaproteobacteria</taxon>
        <taxon>Lysobacterales</taxon>
        <taxon>Rhodanobacteraceae</taxon>
        <taxon>Dyella</taxon>
    </lineage>
</organism>
<comment type="caution">
    <text evidence="1">The sequence shown here is derived from an EMBL/GenBank/DDBJ whole genome shotgun (WGS) entry which is preliminary data.</text>
</comment>
<evidence type="ECO:0000313" key="1">
    <source>
        <dbReference type="EMBL" id="MBM7121847.1"/>
    </source>
</evidence>
<evidence type="ECO:0000313" key="2">
    <source>
        <dbReference type="Proteomes" id="UP001430065"/>
    </source>
</evidence>
<sequence length="103" mass="11416">MSWYRVFSGDLLIGWSMLEAGDRPRATAFGNFVASHHYDRLQPDFIACREDDQVLMGLNVVGVDGKLKAVSVHIADYSDFGEGISIAVYGISEPPFDRLFPCS</sequence>
<protein>
    <submittedName>
        <fullName evidence="1">Uncharacterized protein</fullName>
    </submittedName>
</protein>
<gene>
    <name evidence="1" type="ORF">ISP20_11845</name>
</gene>
<proteinExistence type="predicted"/>
<reference evidence="1 2" key="1">
    <citation type="submission" date="2020-10" db="EMBL/GenBank/DDBJ databases">
        <title>Phylogeny of dyella-like bacteria.</title>
        <authorList>
            <person name="Fu J."/>
        </authorList>
    </citation>
    <scope>NUCLEOTIDE SEQUENCE [LARGE SCALE GENOMIC DNA]</scope>
    <source>
        <strain evidence="1 2">THG-B117</strain>
    </source>
</reference>
<dbReference type="EMBL" id="JADIKC010000005">
    <property type="protein sequence ID" value="MBM7121847.1"/>
    <property type="molecule type" value="Genomic_DNA"/>
</dbReference>
<keyword evidence="2" id="KW-1185">Reference proteome</keyword>